<dbReference type="Proteomes" id="UP000789702">
    <property type="component" value="Unassembled WGS sequence"/>
</dbReference>
<accession>A0ACA9QDM6</accession>
<comment type="caution">
    <text evidence="1">The sequence shown here is derived from an EMBL/GenBank/DDBJ whole genome shotgun (WGS) entry which is preliminary data.</text>
</comment>
<keyword evidence="2" id="KW-1185">Reference proteome</keyword>
<protein>
    <submittedName>
        <fullName evidence="1">14359_t:CDS:1</fullName>
    </submittedName>
</protein>
<proteinExistence type="predicted"/>
<organism evidence="1 2">
    <name type="scientific">Dentiscutata heterogama</name>
    <dbReference type="NCBI Taxonomy" id="1316150"/>
    <lineage>
        <taxon>Eukaryota</taxon>
        <taxon>Fungi</taxon>
        <taxon>Fungi incertae sedis</taxon>
        <taxon>Mucoromycota</taxon>
        <taxon>Glomeromycotina</taxon>
        <taxon>Glomeromycetes</taxon>
        <taxon>Diversisporales</taxon>
        <taxon>Gigasporaceae</taxon>
        <taxon>Dentiscutata</taxon>
    </lineage>
</organism>
<gene>
    <name evidence="1" type="ORF">DHETER_LOCUS14481</name>
</gene>
<name>A0ACA9QDM6_9GLOM</name>
<feature type="non-terminal residue" evidence="1">
    <location>
        <position position="1"/>
    </location>
</feature>
<evidence type="ECO:0000313" key="2">
    <source>
        <dbReference type="Proteomes" id="UP000789702"/>
    </source>
</evidence>
<dbReference type="EMBL" id="CAJVPU010044750">
    <property type="protein sequence ID" value="CAG8748272.1"/>
    <property type="molecule type" value="Genomic_DNA"/>
</dbReference>
<evidence type="ECO:0000313" key="1">
    <source>
        <dbReference type="EMBL" id="CAG8748272.1"/>
    </source>
</evidence>
<feature type="non-terminal residue" evidence="1">
    <location>
        <position position="77"/>
    </location>
</feature>
<sequence>NNASIGYFKIQSGNLEDNSDCFDGLSMNKNLSVKIKPLTEEKLNIVRKSNWKKSIKLLVDKYVSAIEIKPFFNDEIQ</sequence>
<reference evidence="1" key="1">
    <citation type="submission" date="2021-06" db="EMBL/GenBank/DDBJ databases">
        <authorList>
            <person name="Kallberg Y."/>
            <person name="Tangrot J."/>
            <person name="Rosling A."/>
        </authorList>
    </citation>
    <scope>NUCLEOTIDE SEQUENCE</scope>
    <source>
        <strain evidence="1">IL203A</strain>
    </source>
</reference>